<evidence type="ECO:0000256" key="4">
    <source>
        <dbReference type="SAM" id="MobiDB-lite"/>
    </source>
</evidence>
<evidence type="ECO:0000256" key="2">
    <source>
        <dbReference type="ARBA" id="ARBA00022741"/>
    </source>
</evidence>
<dbReference type="InterPro" id="IPR050611">
    <property type="entry name" value="ABCF"/>
</dbReference>
<evidence type="ECO:0000256" key="3">
    <source>
        <dbReference type="ARBA" id="ARBA00022840"/>
    </source>
</evidence>
<keyword evidence="3 6" id="KW-0067">ATP-binding</keyword>
<name>A0ABV5ZTQ9_9PSEU</name>
<dbReference type="PANTHER" id="PTHR19211">
    <property type="entry name" value="ATP-BINDING TRANSPORT PROTEIN-RELATED"/>
    <property type="match status" value="1"/>
</dbReference>
<proteinExistence type="predicted"/>
<dbReference type="Proteomes" id="UP001589693">
    <property type="component" value="Unassembled WGS sequence"/>
</dbReference>
<feature type="domain" description="ABC transporter" evidence="5">
    <location>
        <begin position="4"/>
        <end position="236"/>
    </location>
</feature>
<evidence type="ECO:0000313" key="7">
    <source>
        <dbReference type="Proteomes" id="UP001589693"/>
    </source>
</evidence>
<keyword evidence="1" id="KW-0677">Repeat</keyword>
<dbReference type="InterPro" id="IPR003593">
    <property type="entry name" value="AAA+_ATPase"/>
</dbReference>
<evidence type="ECO:0000259" key="5">
    <source>
        <dbReference type="PROSITE" id="PS50893"/>
    </source>
</evidence>
<protein>
    <submittedName>
        <fullName evidence="6">ABC-F family ATP-binding cassette domain-containing protein</fullName>
    </submittedName>
</protein>
<accession>A0ABV5ZTQ9</accession>
<dbReference type="SMART" id="SM00382">
    <property type="entry name" value="AAA"/>
    <property type="match status" value="2"/>
</dbReference>
<evidence type="ECO:0000256" key="1">
    <source>
        <dbReference type="ARBA" id="ARBA00022737"/>
    </source>
</evidence>
<keyword evidence="7" id="KW-1185">Reference proteome</keyword>
<dbReference type="SUPFAM" id="SSF52540">
    <property type="entry name" value="P-loop containing nucleoside triphosphate hydrolases"/>
    <property type="match status" value="2"/>
</dbReference>
<evidence type="ECO:0000313" key="6">
    <source>
        <dbReference type="EMBL" id="MFB9903765.1"/>
    </source>
</evidence>
<dbReference type="Gene3D" id="3.40.50.300">
    <property type="entry name" value="P-loop containing nucleotide triphosphate hydrolases"/>
    <property type="match status" value="2"/>
</dbReference>
<dbReference type="InterPro" id="IPR027417">
    <property type="entry name" value="P-loop_NTPase"/>
</dbReference>
<dbReference type="RefSeq" id="WP_377850922.1">
    <property type="nucleotide sequence ID" value="NZ_JBHLZU010000006.1"/>
</dbReference>
<dbReference type="Pfam" id="PF00005">
    <property type="entry name" value="ABC_tran"/>
    <property type="match status" value="2"/>
</dbReference>
<gene>
    <name evidence="6" type="ORF">ACFFQA_07430</name>
</gene>
<comment type="caution">
    <text evidence="6">The sequence shown here is derived from an EMBL/GenBank/DDBJ whole genome shotgun (WGS) entry which is preliminary data.</text>
</comment>
<dbReference type="GO" id="GO:0005524">
    <property type="term" value="F:ATP binding"/>
    <property type="evidence" value="ECO:0007669"/>
    <property type="project" value="UniProtKB-KW"/>
</dbReference>
<sequence length="500" mass="54293">MSHITLSNLSFAWPDGTPVFDGLNAVIGDGRTGLIAPNGSGKTTLLRLVTGELLPGSGTLGVPGSVGYLSQSLPLRTSGTVAELLGIDEAVRALRAIEQGDASPEHFTAVGSDWDVEERARVVLARLGLAELELDRELTGLSGGEIVTLGLAGQVLTAPEALLLDEPTNNLDRDARRRLYEVVEGWTGCLVVASHDRELLDLMDNIAELSATGIRWYGGNFTDYTEAVEHQQEVAMQAARTAELDMKRQKRELQTAKERSERRNNNARRNEGNAVFPRGVAGNRKRFAEVAAAKSTGMHQQRLADAAERFAVAATAVREEELIAIELPDTEVPEGRIVLEYQDLVVRGPERIALCGPNGSGKTTLLRAIAAHSTARYLPQRLDLLDPDASVLENLSAFAPDLSPNERRHRLAQFLFKGDRIHLAAGTLSGGELLRASIACLLCATPAPQLFLLDEPTNNLDLVSTRQLVRALTVYRGAFIVVSHDERFLAEIGVTRRIEL</sequence>
<keyword evidence="2" id="KW-0547">Nucleotide-binding</keyword>
<dbReference type="PROSITE" id="PS50893">
    <property type="entry name" value="ABC_TRANSPORTER_2"/>
    <property type="match status" value="1"/>
</dbReference>
<dbReference type="PANTHER" id="PTHR19211:SF6">
    <property type="entry name" value="BLL7188 PROTEIN"/>
    <property type="match status" value="1"/>
</dbReference>
<feature type="compositionally biased region" description="Basic and acidic residues" evidence="4">
    <location>
        <begin position="248"/>
        <end position="271"/>
    </location>
</feature>
<dbReference type="InterPro" id="IPR003439">
    <property type="entry name" value="ABC_transporter-like_ATP-bd"/>
</dbReference>
<reference evidence="6 7" key="1">
    <citation type="submission" date="2024-09" db="EMBL/GenBank/DDBJ databases">
        <authorList>
            <person name="Sun Q."/>
            <person name="Mori K."/>
        </authorList>
    </citation>
    <scope>NUCLEOTIDE SEQUENCE [LARGE SCALE GENOMIC DNA]</scope>
    <source>
        <strain evidence="6 7">TBRC 7907</strain>
    </source>
</reference>
<dbReference type="EMBL" id="JBHLZU010000006">
    <property type="protein sequence ID" value="MFB9903765.1"/>
    <property type="molecule type" value="Genomic_DNA"/>
</dbReference>
<organism evidence="6 7">
    <name type="scientific">Allokutzneria oryzae</name>
    <dbReference type="NCBI Taxonomy" id="1378989"/>
    <lineage>
        <taxon>Bacteria</taxon>
        <taxon>Bacillati</taxon>
        <taxon>Actinomycetota</taxon>
        <taxon>Actinomycetes</taxon>
        <taxon>Pseudonocardiales</taxon>
        <taxon>Pseudonocardiaceae</taxon>
        <taxon>Allokutzneria</taxon>
    </lineage>
</organism>
<feature type="region of interest" description="Disordered" evidence="4">
    <location>
        <begin position="248"/>
        <end position="275"/>
    </location>
</feature>